<dbReference type="RefSeq" id="WP_097052665.1">
    <property type="nucleotide sequence ID" value="NZ_OBMM01000005.1"/>
</dbReference>
<evidence type="ECO:0000313" key="2">
    <source>
        <dbReference type="Proteomes" id="UP000219068"/>
    </source>
</evidence>
<organism evidence="1 2">
    <name type="scientific">Thalassospira xiamenensis</name>
    <dbReference type="NCBI Taxonomy" id="220697"/>
    <lineage>
        <taxon>Bacteria</taxon>
        <taxon>Pseudomonadati</taxon>
        <taxon>Pseudomonadota</taxon>
        <taxon>Alphaproteobacteria</taxon>
        <taxon>Rhodospirillales</taxon>
        <taxon>Thalassospiraceae</taxon>
        <taxon>Thalassospira</taxon>
    </lineage>
</organism>
<gene>
    <name evidence="1" type="ORF">SAMN05428964_10589</name>
</gene>
<accession>A0A285TRK0</accession>
<sequence length="117" mass="13564">MDPGIHSQFLSDLLQDMPEQERRFLAFSFFAGALEEKFGITHYGEILALLDEMAEWNKLQRGFLVHEGDEEYEVEVTDVPEAIKSGELTHPCTGQTLNIRDPRVECYWFVPETQKRT</sequence>
<reference evidence="1 2" key="1">
    <citation type="submission" date="2017-08" db="EMBL/GenBank/DDBJ databases">
        <authorList>
            <person name="de Groot N.N."/>
        </authorList>
    </citation>
    <scope>NUCLEOTIDE SEQUENCE [LARGE SCALE GENOMIC DNA]</scope>
    <source>
        <strain evidence="1 2">USBA 78</strain>
    </source>
</reference>
<proteinExistence type="predicted"/>
<evidence type="ECO:0000313" key="1">
    <source>
        <dbReference type="EMBL" id="SOC26271.1"/>
    </source>
</evidence>
<dbReference type="EMBL" id="OBMM01000005">
    <property type="protein sequence ID" value="SOC26271.1"/>
    <property type="molecule type" value="Genomic_DNA"/>
</dbReference>
<name>A0A285TRK0_9PROT</name>
<dbReference type="AlphaFoldDB" id="A0A285TRK0"/>
<dbReference type="Proteomes" id="UP000219068">
    <property type="component" value="Unassembled WGS sequence"/>
</dbReference>
<protein>
    <submittedName>
        <fullName evidence="1">Uncharacterized protein</fullName>
    </submittedName>
</protein>